<evidence type="ECO:0000313" key="2">
    <source>
        <dbReference type="EMBL" id="KAF3837291.1"/>
    </source>
</evidence>
<feature type="region of interest" description="Disordered" evidence="1">
    <location>
        <begin position="40"/>
        <end position="61"/>
    </location>
</feature>
<gene>
    <name evidence="2" type="ORF">F7725_004755</name>
</gene>
<dbReference type="AlphaFoldDB" id="A0A7J5XK17"/>
<reference evidence="2 3" key="1">
    <citation type="submission" date="2020-03" db="EMBL/GenBank/DDBJ databases">
        <title>Dissostichus mawsoni Genome sequencing and assembly.</title>
        <authorList>
            <person name="Park H."/>
        </authorList>
    </citation>
    <scope>NUCLEOTIDE SEQUENCE [LARGE SCALE GENOMIC DNA]</scope>
    <source>
        <strain evidence="2">DM0001</strain>
        <tissue evidence="2">Muscle</tissue>
    </source>
</reference>
<feature type="compositionally biased region" description="Basic and acidic residues" evidence="1">
    <location>
        <begin position="44"/>
        <end position="61"/>
    </location>
</feature>
<name>A0A7J5XK17_DISMA</name>
<accession>A0A7J5XK17</accession>
<dbReference type="Proteomes" id="UP000518266">
    <property type="component" value="Unassembled WGS sequence"/>
</dbReference>
<comment type="caution">
    <text evidence="2">The sequence shown here is derived from an EMBL/GenBank/DDBJ whole genome shotgun (WGS) entry which is preliminary data.</text>
</comment>
<dbReference type="OrthoDB" id="2337140at2759"/>
<evidence type="ECO:0000256" key="1">
    <source>
        <dbReference type="SAM" id="MobiDB-lite"/>
    </source>
</evidence>
<evidence type="ECO:0000313" key="3">
    <source>
        <dbReference type="Proteomes" id="UP000518266"/>
    </source>
</evidence>
<keyword evidence="3" id="KW-1185">Reference proteome</keyword>
<dbReference type="EMBL" id="JAAKFY010000023">
    <property type="protein sequence ID" value="KAF3837291.1"/>
    <property type="molecule type" value="Genomic_DNA"/>
</dbReference>
<protein>
    <submittedName>
        <fullName evidence="2">Uncharacterized protein</fullName>
    </submittedName>
</protein>
<proteinExistence type="predicted"/>
<organism evidence="2 3">
    <name type="scientific">Dissostichus mawsoni</name>
    <name type="common">Antarctic cod</name>
    <dbReference type="NCBI Taxonomy" id="36200"/>
    <lineage>
        <taxon>Eukaryota</taxon>
        <taxon>Metazoa</taxon>
        <taxon>Chordata</taxon>
        <taxon>Craniata</taxon>
        <taxon>Vertebrata</taxon>
        <taxon>Euteleostomi</taxon>
        <taxon>Actinopterygii</taxon>
        <taxon>Neopterygii</taxon>
        <taxon>Teleostei</taxon>
        <taxon>Neoteleostei</taxon>
        <taxon>Acanthomorphata</taxon>
        <taxon>Eupercaria</taxon>
        <taxon>Perciformes</taxon>
        <taxon>Notothenioidei</taxon>
        <taxon>Nototheniidae</taxon>
        <taxon>Dissostichus</taxon>
    </lineage>
</organism>
<sequence length="202" mass="23068">MAEAGVTRSDTAKNLLTCLCRDKVPRSLAAFVKYMLTKRRPKQKEKGREENPIHPTEMKEEKDSFSRLILHIQTKEDDSQCVSLLGWQQYLRSGRSVGKGGKAKRSQNSVVADTLGQVHKNRLKNLRRPAHPGGILALALKAIQAFEDEERLAEDERGMFGFLQVCNLVYDLLVSQNPTWREVLTKKCLWARPFHLLEIAHF</sequence>